<evidence type="ECO:0000256" key="7">
    <source>
        <dbReference type="RuleBase" id="RU365072"/>
    </source>
</evidence>
<dbReference type="EMBL" id="KN847321">
    <property type="protein sequence ID" value="KIW52282.1"/>
    <property type="molecule type" value="Genomic_DNA"/>
</dbReference>
<evidence type="ECO:0000313" key="10">
    <source>
        <dbReference type="Proteomes" id="UP000054342"/>
    </source>
</evidence>
<keyword evidence="5 7" id="KW-0906">Nuclear pore complex</keyword>
<keyword evidence="2" id="KW-0509">mRNA transport</keyword>
<comment type="function">
    <text evidence="7">Functions as a component of the nuclear pore complex (NPC).</text>
</comment>
<evidence type="ECO:0000256" key="1">
    <source>
        <dbReference type="ARBA" id="ARBA00022448"/>
    </source>
</evidence>
<evidence type="ECO:0000256" key="8">
    <source>
        <dbReference type="SAM" id="MobiDB-lite"/>
    </source>
</evidence>
<feature type="region of interest" description="Disordered" evidence="8">
    <location>
        <begin position="1"/>
        <end position="52"/>
    </location>
</feature>
<reference evidence="9 10" key="1">
    <citation type="submission" date="2015-01" db="EMBL/GenBank/DDBJ databases">
        <title>The Genome Sequence of Exophiala xenobiotica CBS118157.</title>
        <authorList>
            <consortium name="The Broad Institute Genomics Platform"/>
            <person name="Cuomo C."/>
            <person name="de Hoog S."/>
            <person name="Gorbushina A."/>
            <person name="Stielow B."/>
            <person name="Teixiera M."/>
            <person name="Abouelleil A."/>
            <person name="Chapman S.B."/>
            <person name="Priest M."/>
            <person name="Young S.K."/>
            <person name="Wortman J."/>
            <person name="Nusbaum C."/>
            <person name="Birren B."/>
        </authorList>
    </citation>
    <scope>NUCLEOTIDE SEQUENCE [LARGE SCALE GENOMIC DNA]</scope>
    <source>
        <strain evidence="9 10">CBS 118157</strain>
    </source>
</reference>
<dbReference type="InterPro" id="IPR007252">
    <property type="entry name" value="Nup84/Nup107"/>
</dbReference>
<evidence type="ECO:0000256" key="4">
    <source>
        <dbReference type="ARBA" id="ARBA00023010"/>
    </source>
</evidence>
<keyword evidence="6 7" id="KW-0539">Nucleus</keyword>
<dbReference type="GO" id="GO:0017056">
    <property type="term" value="F:structural constituent of nuclear pore"/>
    <property type="evidence" value="ECO:0007669"/>
    <property type="project" value="UniProtKB-UniRule"/>
</dbReference>
<evidence type="ECO:0000256" key="3">
    <source>
        <dbReference type="ARBA" id="ARBA00022927"/>
    </source>
</evidence>
<sequence>MAPITRSSVHGRATDSGPRQLDSPPPSDHEDEEMTDEYDHEEDAQSPYQSSAQDILRPLQDTADRVSKQAEEFAKALDKFVVNREPTDQSLWEDALLLLERFSRIAHNRRQKTAADDSEAQVQKIQLENDLWVLVRNLLACSSPETINNAQIAQDSRLGGLHRYSSNAELWSAFLDSDAVAQEYECILSWLQERAAETSGSVEDLLRDLAEKSERGDGVWSAGPIYTQTAIKQQKRTRVWSKPLEPSNPGLNRTHVRNSDNKPLVTQLDPDSRTRESAVLQEQDEYHEEAAWQTCWEMLRRGQTAADIKSWWAERKEVWRYEVLRGCGASPAEMADSPWLRILNLATNPEWLARCKALAHNPAIVDRYQKAVYGILCGDNAAARSAGKSIDDHLFALFNALLMDRYLHYIQTYRERLGEAGAITYRPQPPSTEQIRQYTTKVHSDPAMKSQTHLPHKLFELTVVSKDYEAFFVNMGQAAAYVAHTTGQGDDLIESNKAHGNEISQVNAQDQDAVRMAVHLQLILRALGFLDSAYAQHEYEMENNIASYISFLQSIGRYQLIPTYAAKLSATRAQHVLGTILINVTNSRERDTMVRLMKHEKINVAEVIYGIFSLANYDDLQKLQKMTQCSPPTMTVPGGTSKFAVLRVRSSLMTGNVTDADERALRSVEWFRYIDAENWGSAAWAFGALYKIFLADGNFVALRQLMDRVSLSEISLAAVGMNLNFADGEPPAQNDGTDDEDMDEDRVNPISPSRRRRDPIAEHPLTRRGNDRETLAFKSLIWRQLEQLTMAIDALDMFQETADNLEANRSNPSLLRTYKRDLKKALDDVRSNIVPLLDNDFLCQPQDEQEGVQLTAIRNHYIPECILAYNSALWFAGHFISRAWLVECMELAQRVAETPMLTNAFVDGGRMKELVRAFAVDSEALLQATEQSGPKAKKMKTDRGNSDIWKVSWKEQDEIDLEAMD</sequence>
<dbReference type="GO" id="GO:0031080">
    <property type="term" value="C:nuclear pore outer ring"/>
    <property type="evidence" value="ECO:0007669"/>
    <property type="project" value="TreeGrafter"/>
</dbReference>
<evidence type="ECO:0000256" key="2">
    <source>
        <dbReference type="ARBA" id="ARBA00022816"/>
    </source>
</evidence>
<feature type="region of interest" description="Disordered" evidence="8">
    <location>
        <begin position="237"/>
        <end position="273"/>
    </location>
</feature>
<feature type="compositionally biased region" description="Acidic residues" evidence="8">
    <location>
        <begin position="29"/>
        <end position="44"/>
    </location>
</feature>
<proteinExistence type="inferred from homology"/>
<dbReference type="HOGENOM" id="CLU_005882_0_0_1"/>
<dbReference type="GeneID" id="25329840"/>
<accession>A0A0D2CQL6</accession>
<evidence type="ECO:0000313" key="9">
    <source>
        <dbReference type="EMBL" id="KIW52282.1"/>
    </source>
</evidence>
<dbReference type="GO" id="GO:0031965">
    <property type="term" value="C:nuclear membrane"/>
    <property type="evidence" value="ECO:0007669"/>
    <property type="project" value="UniProtKB-SubCell"/>
</dbReference>
<keyword evidence="1 7" id="KW-0813">Transport</keyword>
<comment type="subcellular location">
    <subcellularLocation>
        <location evidence="7">Nucleus</location>
        <location evidence="7">Nuclear pore complex</location>
    </subcellularLocation>
    <subcellularLocation>
        <location evidence="7">Nucleus membrane</location>
    </subcellularLocation>
</comment>
<dbReference type="PANTHER" id="PTHR13003:SF2">
    <property type="entry name" value="NUCLEAR PORE COMPLEX PROTEIN NUP107"/>
    <property type="match status" value="1"/>
</dbReference>
<protein>
    <recommendedName>
        <fullName evidence="7">Nuclear pore complex protein</fullName>
    </recommendedName>
</protein>
<dbReference type="AlphaFoldDB" id="A0A0D2CQL6"/>
<dbReference type="GO" id="GO:0000973">
    <property type="term" value="P:post-transcriptional tethering of RNA polymerase II gene DNA at nuclear periphery"/>
    <property type="evidence" value="ECO:0007669"/>
    <property type="project" value="TreeGrafter"/>
</dbReference>
<dbReference type="Gene3D" id="1.10.3450.20">
    <property type="match status" value="1"/>
</dbReference>
<keyword evidence="3" id="KW-0653">Protein transport</keyword>
<dbReference type="GO" id="GO:0006406">
    <property type="term" value="P:mRNA export from nucleus"/>
    <property type="evidence" value="ECO:0007669"/>
    <property type="project" value="TreeGrafter"/>
</dbReference>
<comment type="similarity">
    <text evidence="7">Belongs to the nucleoporin Nup84/Nup107 family.</text>
</comment>
<feature type="compositionally biased region" description="Basic and acidic residues" evidence="8">
    <location>
        <begin position="758"/>
        <end position="768"/>
    </location>
</feature>
<evidence type="ECO:0000256" key="5">
    <source>
        <dbReference type="ARBA" id="ARBA00023132"/>
    </source>
</evidence>
<keyword evidence="10" id="KW-1185">Reference proteome</keyword>
<organism evidence="9 10">
    <name type="scientific">Exophiala xenobiotica</name>
    <dbReference type="NCBI Taxonomy" id="348802"/>
    <lineage>
        <taxon>Eukaryota</taxon>
        <taxon>Fungi</taxon>
        <taxon>Dikarya</taxon>
        <taxon>Ascomycota</taxon>
        <taxon>Pezizomycotina</taxon>
        <taxon>Eurotiomycetes</taxon>
        <taxon>Chaetothyriomycetidae</taxon>
        <taxon>Chaetothyriales</taxon>
        <taxon>Herpotrichiellaceae</taxon>
        <taxon>Exophiala</taxon>
    </lineage>
</organism>
<dbReference type="OrthoDB" id="3098at2759"/>
<dbReference type="Proteomes" id="UP000054342">
    <property type="component" value="Unassembled WGS sequence"/>
</dbReference>
<name>A0A0D2CQL6_9EURO</name>
<evidence type="ECO:0000256" key="6">
    <source>
        <dbReference type="ARBA" id="ARBA00023242"/>
    </source>
</evidence>
<keyword evidence="7" id="KW-0472">Membrane</keyword>
<comment type="subunit">
    <text evidence="7">Part of the nuclear pore complex (NPC).</text>
</comment>
<dbReference type="STRING" id="348802.A0A0D2CQL6"/>
<dbReference type="GO" id="GO:0006606">
    <property type="term" value="P:protein import into nucleus"/>
    <property type="evidence" value="ECO:0007669"/>
    <property type="project" value="TreeGrafter"/>
</dbReference>
<gene>
    <name evidence="9" type="ORF">PV05_07932</name>
</gene>
<dbReference type="PANTHER" id="PTHR13003">
    <property type="entry name" value="NUP107-RELATED"/>
    <property type="match status" value="1"/>
</dbReference>
<dbReference type="Pfam" id="PF04121">
    <property type="entry name" value="Nup84_Nup100"/>
    <property type="match status" value="1"/>
</dbReference>
<feature type="region of interest" description="Disordered" evidence="8">
    <location>
        <begin position="726"/>
        <end position="768"/>
    </location>
</feature>
<dbReference type="Gene3D" id="1.20.190.50">
    <property type="match status" value="1"/>
</dbReference>
<dbReference type="RefSeq" id="XP_013312866.1">
    <property type="nucleotide sequence ID" value="XM_013457412.1"/>
</dbReference>
<keyword evidence="4 7" id="KW-0811">Translocation</keyword>